<name>A0AAU2V5A6_9ACTN</name>
<keyword evidence="1" id="KW-0808">Transferase</keyword>
<accession>A0AAU2V5A6</accession>
<evidence type="ECO:0000256" key="1">
    <source>
        <dbReference type="ARBA" id="ARBA00022679"/>
    </source>
</evidence>
<dbReference type="PANTHER" id="PTHR10434">
    <property type="entry name" value="1-ACYL-SN-GLYCEROL-3-PHOSPHATE ACYLTRANSFERASE"/>
    <property type="match status" value="1"/>
</dbReference>
<evidence type="ECO:0000259" key="3">
    <source>
        <dbReference type="SMART" id="SM00563"/>
    </source>
</evidence>
<dbReference type="EMBL" id="CP108318">
    <property type="protein sequence ID" value="WTW62547.1"/>
    <property type="molecule type" value="Genomic_DNA"/>
</dbReference>
<dbReference type="PANTHER" id="PTHR10434:SF11">
    <property type="entry name" value="1-ACYL-SN-GLYCEROL-3-PHOSPHATE ACYLTRANSFERASE"/>
    <property type="match status" value="1"/>
</dbReference>
<keyword evidence="2 4" id="KW-0012">Acyltransferase</keyword>
<feature type="domain" description="Phospholipid/glycerol acyltransferase" evidence="3">
    <location>
        <begin position="34"/>
        <end position="153"/>
    </location>
</feature>
<dbReference type="GO" id="GO:0006654">
    <property type="term" value="P:phosphatidic acid biosynthetic process"/>
    <property type="evidence" value="ECO:0007669"/>
    <property type="project" value="TreeGrafter"/>
</dbReference>
<evidence type="ECO:0000313" key="4">
    <source>
        <dbReference type="EMBL" id="WTW62547.1"/>
    </source>
</evidence>
<sequence length="225" mass="24557">MLYFLARVVLVPLLRLIYRPVIRGRDNVPRCGPVILASNHLSFVDSIVIALLAPRPVHFLAKDEYFSGTGVRGTATRLFFTAFGCIPVDRRAHRGAQASLDLAQQVVTSGRAFGIYPEGTRSPDGRLYRGRTGVAWLALATGAPVVPVALTGTERLLPVGRRLPRFHRITVEFGEPLPCPRFEAALRPAQARRVVTDRIVATIGDLSGQEYAEVYGTAPMAGALR</sequence>
<evidence type="ECO:0000256" key="2">
    <source>
        <dbReference type="ARBA" id="ARBA00023315"/>
    </source>
</evidence>
<proteinExistence type="predicted"/>
<dbReference type="GO" id="GO:0003841">
    <property type="term" value="F:1-acylglycerol-3-phosphate O-acyltransferase activity"/>
    <property type="evidence" value="ECO:0007669"/>
    <property type="project" value="TreeGrafter"/>
</dbReference>
<dbReference type="AlphaFoldDB" id="A0AAU2V5A6"/>
<organism evidence="4">
    <name type="scientific">Streptomyces sp. NBC_00003</name>
    <dbReference type="NCBI Taxonomy" id="2903608"/>
    <lineage>
        <taxon>Bacteria</taxon>
        <taxon>Bacillati</taxon>
        <taxon>Actinomycetota</taxon>
        <taxon>Actinomycetes</taxon>
        <taxon>Kitasatosporales</taxon>
        <taxon>Streptomycetaceae</taxon>
        <taxon>Streptomyces</taxon>
    </lineage>
</organism>
<dbReference type="SUPFAM" id="SSF69593">
    <property type="entry name" value="Glycerol-3-phosphate (1)-acyltransferase"/>
    <property type="match status" value="1"/>
</dbReference>
<dbReference type="SMART" id="SM00563">
    <property type="entry name" value="PlsC"/>
    <property type="match status" value="1"/>
</dbReference>
<dbReference type="Pfam" id="PF01553">
    <property type="entry name" value="Acyltransferase"/>
    <property type="match status" value="1"/>
</dbReference>
<dbReference type="CDD" id="cd07989">
    <property type="entry name" value="LPLAT_AGPAT-like"/>
    <property type="match status" value="1"/>
</dbReference>
<protein>
    <submittedName>
        <fullName evidence="4">1-acyl-sn-glycerol-3-phosphate acyltransferase</fullName>
    </submittedName>
</protein>
<dbReference type="InterPro" id="IPR002123">
    <property type="entry name" value="Plipid/glycerol_acylTrfase"/>
</dbReference>
<reference evidence="4" key="1">
    <citation type="submission" date="2022-10" db="EMBL/GenBank/DDBJ databases">
        <title>The complete genomes of actinobacterial strains from the NBC collection.</title>
        <authorList>
            <person name="Joergensen T.S."/>
            <person name="Alvarez Arevalo M."/>
            <person name="Sterndorff E.B."/>
            <person name="Faurdal D."/>
            <person name="Vuksanovic O."/>
            <person name="Mourched A.-S."/>
            <person name="Charusanti P."/>
            <person name="Shaw S."/>
            <person name="Blin K."/>
            <person name="Weber T."/>
        </authorList>
    </citation>
    <scope>NUCLEOTIDE SEQUENCE</scope>
    <source>
        <strain evidence="4">NBC_00003</strain>
    </source>
</reference>
<dbReference type="GO" id="GO:0005886">
    <property type="term" value="C:plasma membrane"/>
    <property type="evidence" value="ECO:0007669"/>
    <property type="project" value="TreeGrafter"/>
</dbReference>
<gene>
    <name evidence="4" type="ORF">OG549_18880</name>
</gene>